<dbReference type="AlphaFoldDB" id="A0A7W9B9S4"/>
<evidence type="ECO:0000256" key="4">
    <source>
        <dbReference type="ARBA" id="ARBA00023163"/>
    </source>
</evidence>
<dbReference type="GO" id="GO:0006352">
    <property type="term" value="P:DNA-templated transcription initiation"/>
    <property type="evidence" value="ECO:0007669"/>
    <property type="project" value="InterPro"/>
</dbReference>
<dbReference type="GO" id="GO:0003677">
    <property type="term" value="F:DNA binding"/>
    <property type="evidence" value="ECO:0007669"/>
    <property type="project" value="UniProtKB-KW"/>
</dbReference>
<dbReference type="PANTHER" id="PTHR43133">
    <property type="entry name" value="RNA POLYMERASE ECF-TYPE SIGMA FACTO"/>
    <property type="match status" value="1"/>
</dbReference>
<feature type="domain" description="RNA polymerase sigma-70 region 2" evidence="5">
    <location>
        <begin position="23"/>
        <end position="87"/>
    </location>
</feature>
<dbReference type="InterPro" id="IPR013325">
    <property type="entry name" value="RNA_pol_sigma_r2"/>
</dbReference>
<dbReference type="InterPro" id="IPR039425">
    <property type="entry name" value="RNA_pol_sigma-70-like"/>
</dbReference>
<name>A0A7W9B9S4_9SPHN</name>
<keyword evidence="3" id="KW-0238">DNA-binding</keyword>
<dbReference type="PANTHER" id="PTHR43133:SF8">
    <property type="entry name" value="RNA POLYMERASE SIGMA FACTOR HI_1459-RELATED"/>
    <property type="match status" value="1"/>
</dbReference>
<keyword evidence="2" id="KW-0731">Sigma factor</keyword>
<feature type="non-terminal residue" evidence="6">
    <location>
        <position position="162"/>
    </location>
</feature>
<protein>
    <submittedName>
        <fullName evidence="6">DNA-directed RNA polymerase specialized sigma24 family protein</fullName>
    </submittedName>
</protein>
<sequence>MVNRRQRHEYSAQDRAILDRLDRKFRRSLLTYFGRRTSDVSDLEDMVQDVFVRLIKRGSASELERQNLSAYVFETASSVLTDHLRKKITHRNHLYEPFDQDRHGEKDFSPEHVLICQTAFKRDPRSASKRDPLFGYDVGLLKMALRCARRRAGVARPEARAA</sequence>
<dbReference type="SUPFAM" id="SSF88946">
    <property type="entry name" value="Sigma2 domain of RNA polymerase sigma factors"/>
    <property type="match status" value="1"/>
</dbReference>
<evidence type="ECO:0000313" key="6">
    <source>
        <dbReference type="EMBL" id="MBB5708696.1"/>
    </source>
</evidence>
<reference evidence="6 7" key="1">
    <citation type="submission" date="2020-08" db="EMBL/GenBank/DDBJ databases">
        <title>Genomic Encyclopedia of Type Strains, Phase IV (KMG-IV): sequencing the most valuable type-strain genomes for metagenomic binning, comparative biology and taxonomic classification.</title>
        <authorList>
            <person name="Goeker M."/>
        </authorList>
    </citation>
    <scope>NUCLEOTIDE SEQUENCE [LARGE SCALE GENOMIC DNA]</scope>
    <source>
        <strain evidence="6 7">DSM 27163</strain>
    </source>
</reference>
<dbReference type="RefSeq" id="WP_276569311.1">
    <property type="nucleotide sequence ID" value="NZ_JACIJH010000025.1"/>
</dbReference>
<keyword evidence="6" id="KW-0240">DNA-directed RNA polymerase</keyword>
<keyword evidence="4" id="KW-0804">Transcription</keyword>
<dbReference type="GO" id="GO:0016987">
    <property type="term" value="F:sigma factor activity"/>
    <property type="evidence" value="ECO:0007669"/>
    <property type="project" value="UniProtKB-KW"/>
</dbReference>
<dbReference type="EMBL" id="JACIJH010000025">
    <property type="protein sequence ID" value="MBB5708696.1"/>
    <property type="molecule type" value="Genomic_DNA"/>
</dbReference>
<organism evidence="6 7">
    <name type="scientific">Sphingopyxis panaciterrulae</name>
    <dbReference type="NCBI Taxonomy" id="462372"/>
    <lineage>
        <taxon>Bacteria</taxon>
        <taxon>Pseudomonadati</taxon>
        <taxon>Pseudomonadota</taxon>
        <taxon>Alphaproteobacteria</taxon>
        <taxon>Sphingomonadales</taxon>
        <taxon>Sphingomonadaceae</taxon>
        <taxon>Sphingopyxis</taxon>
    </lineage>
</organism>
<keyword evidence="7" id="KW-1185">Reference proteome</keyword>
<evidence type="ECO:0000256" key="1">
    <source>
        <dbReference type="ARBA" id="ARBA00023015"/>
    </source>
</evidence>
<gene>
    <name evidence="6" type="ORF">FHR21_004090</name>
</gene>
<dbReference type="Gene3D" id="1.10.1740.10">
    <property type="match status" value="1"/>
</dbReference>
<dbReference type="Pfam" id="PF04542">
    <property type="entry name" value="Sigma70_r2"/>
    <property type="match status" value="1"/>
</dbReference>
<evidence type="ECO:0000256" key="3">
    <source>
        <dbReference type="ARBA" id="ARBA00023125"/>
    </source>
</evidence>
<evidence type="ECO:0000313" key="7">
    <source>
        <dbReference type="Proteomes" id="UP000537161"/>
    </source>
</evidence>
<evidence type="ECO:0000256" key="2">
    <source>
        <dbReference type="ARBA" id="ARBA00023082"/>
    </source>
</evidence>
<comment type="caution">
    <text evidence="6">The sequence shown here is derived from an EMBL/GenBank/DDBJ whole genome shotgun (WGS) entry which is preliminary data.</text>
</comment>
<proteinExistence type="predicted"/>
<dbReference type="Proteomes" id="UP000537161">
    <property type="component" value="Unassembled WGS sequence"/>
</dbReference>
<accession>A0A7W9B9S4</accession>
<dbReference type="InterPro" id="IPR007627">
    <property type="entry name" value="RNA_pol_sigma70_r2"/>
</dbReference>
<keyword evidence="1" id="KW-0805">Transcription regulation</keyword>
<dbReference type="GO" id="GO:0000428">
    <property type="term" value="C:DNA-directed RNA polymerase complex"/>
    <property type="evidence" value="ECO:0007669"/>
    <property type="project" value="UniProtKB-KW"/>
</dbReference>
<evidence type="ECO:0000259" key="5">
    <source>
        <dbReference type="Pfam" id="PF04542"/>
    </source>
</evidence>